<proteinExistence type="predicted"/>
<reference evidence="1" key="1">
    <citation type="journal article" date="2015" name="Nature">
        <title>Complex archaea that bridge the gap between prokaryotes and eukaryotes.</title>
        <authorList>
            <person name="Spang A."/>
            <person name="Saw J.H."/>
            <person name="Jorgensen S.L."/>
            <person name="Zaremba-Niedzwiedzka K."/>
            <person name="Martijn J."/>
            <person name="Lind A.E."/>
            <person name="van Eijk R."/>
            <person name="Schleper C."/>
            <person name="Guy L."/>
            <person name="Ettema T.J."/>
        </authorList>
    </citation>
    <scope>NUCLEOTIDE SEQUENCE</scope>
</reference>
<comment type="caution">
    <text evidence="1">The sequence shown here is derived from an EMBL/GenBank/DDBJ whole genome shotgun (WGS) entry which is preliminary data.</text>
</comment>
<dbReference type="AlphaFoldDB" id="A0A0F9FWB8"/>
<name>A0A0F9FWB8_9ZZZZ</name>
<protein>
    <submittedName>
        <fullName evidence="1">Uncharacterized protein</fullName>
    </submittedName>
</protein>
<evidence type="ECO:0000313" key="1">
    <source>
        <dbReference type="EMBL" id="KKL90618.1"/>
    </source>
</evidence>
<organism evidence="1">
    <name type="scientific">marine sediment metagenome</name>
    <dbReference type="NCBI Taxonomy" id="412755"/>
    <lineage>
        <taxon>unclassified sequences</taxon>
        <taxon>metagenomes</taxon>
        <taxon>ecological metagenomes</taxon>
    </lineage>
</organism>
<gene>
    <name evidence="1" type="ORF">LCGC14_1902860</name>
</gene>
<feature type="non-terminal residue" evidence="1">
    <location>
        <position position="1"/>
    </location>
</feature>
<accession>A0A0F9FWB8</accession>
<dbReference type="EMBL" id="LAZR01019962">
    <property type="protein sequence ID" value="KKL90618.1"/>
    <property type="molecule type" value="Genomic_DNA"/>
</dbReference>
<sequence>YRAMWREGEELYKEFREVAKHYLEDIGREKISVPGVGKLYYTARDGRRTFDDKALAAHRPLDYDNTRKVLIGAKQAFCDLAGVTEDPEAWADAVLKSLALDLSRFEKQGQPYRDFRTYPAKEER</sequence>